<accession>A0AAN9XP00</accession>
<dbReference type="PANTHER" id="PTHR31147:SF25">
    <property type="entry name" value="HXXXD-TYPE ACYL-TRANSFERASE FAMILY PROTEIN"/>
    <property type="match status" value="1"/>
</dbReference>
<dbReference type="SUPFAM" id="SSF52777">
    <property type="entry name" value="CoA-dependent acyltransferases"/>
    <property type="match status" value="1"/>
</dbReference>
<reference evidence="2 3" key="1">
    <citation type="submission" date="2024-01" db="EMBL/GenBank/DDBJ databases">
        <title>The genomes of 5 underutilized Papilionoideae crops provide insights into root nodulation and disease resistanc.</title>
        <authorList>
            <person name="Jiang F."/>
        </authorList>
    </citation>
    <scope>NUCLEOTIDE SEQUENCE [LARGE SCALE GENOMIC DNA]</scope>
    <source>
        <strain evidence="2">DUOXIRENSHENG_FW03</strain>
        <tissue evidence="2">Leaves</tissue>
    </source>
</reference>
<comment type="caution">
    <text evidence="2">The sequence shown here is derived from an EMBL/GenBank/DDBJ whole genome shotgun (WGS) entry which is preliminary data.</text>
</comment>
<sequence>MNETCSSVPVPRLHLEVEPVPTLHLEVEPVPTLHLEVEQLANIEKADNFVRTLSLMSMAYNNATLSLENKEVIFIKPSKPTPTTILSLSTIDNAPENYFFTESLHVYRSPNHISQNTITPKLEPAKVIKEALSKALFYYYPLAGKLVRHADGKLRIKCTSEGVPFLEATCNRSLSSLDYLDANDIEIVKHFGINLPLQDESGNRYPLVFKVTKFICGGFILAVGVYHCVCDGTGVSQFLRAVAELASGKTEPSVKPVWERERLMGTITTNPLQNPMDSAHFAVSPFIPTTDFSHECSKVHSESITRVKMSLMKESGNKKGFTTFEILSAYIWRARARALKLSYDGETVMTTVVGVRPHLLDPLPNGYYGNTIVDAHVLITVRELIERPLVEVVELIRESIKGAIKNDYIRHSMDAMETPKAVKYNWESGATTMVTDWRHLGLLKKVDFGWNEPVNTMPVPSDEYASMGLCSILAPSNLDSSMSGAVRVYSCLPSAAMPNFKEEMNALNA</sequence>
<dbReference type="AlphaFoldDB" id="A0AAN9XP00"/>
<dbReference type="InterPro" id="IPR050898">
    <property type="entry name" value="Plant_acyltransferase"/>
</dbReference>
<keyword evidence="3" id="KW-1185">Reference proteome</keyword>
<dbReference type="Proteomes" id="UP001386955">
    <property type="component" value="Unassembled WGS sequence"/>
</dbReference>
<name>A0AAN9XP00_PSOTE</name>
<dbReference type="EMBL" id="JAYMYS010000003">
    <property type="protein sequence ID" value="KAK7400525.1"/>
    <property type="molecule type" value="Genomic_DNA"/>
</dbReference>
<organism evidence="2 3">
    <name type="scientific">Psophocarpus tetragonolobus</name>
    <name type="common">Winged bean</name>
    <name type="synonym">Dolichos tetragonolobus</name>
    <dbReference type="NCBI Taxonomy" id="3891"/>
    <lineage>
        <taxon>Eukaryota</taxon>
        <taxon>Viridiplantae</taxon>
        <taxon>Streptophyta</taxon>
        <taxon>Embryophyta</taxon>
        <taxon>Tracheophyta</taxon>
        <taxon>Spermatophyta</taxon>
        <taxon>Magnoliopsida</taxon>
        <taxon>eudicotyledons</taxon>
        <taxon>Gunneridae</taxon>
        <taxon>Pentapetalae</taxon>
        <taxon>rosids</taxon>
        <taxon>fabids</taxon>
        <taxon>Fabales</taxon>
        <taxon>Fabaceae</taxon>
        <taxon>Papilionoideae</taxon>
        <taxon>50 kb inversion clade</taxon>
        <taxon>NPAAA clade</taxon>
        <taxon>indigoferoid/millettioid clade</taxon>
        <taxon>Phaseoleae</taxon>
        <taxon>Psophocarpus</taxon>
    </lineage>
</organism>
<dbReference type="PANTHER" id="PTHR31147">
    <property type="entry name" value="ACYL TRANSFERASE 4"/>
    <property type="match status" value="1"/>
</dbReference>
<proteinExistence type="inferred from homology"/>
<gene>
    <name evidence="2" type="ORF">VNO78_11734</name>
</gene>
<evidence type="ECO:0000313" key="2">
    <source>
        <dbReference type="EMBL" id="KAK7400525.1"/>
    </source>
</evidence>
<dbReference type="InterPro" id="IPR023213">
    <property type="entry name" value="CAT-like_dom_sf"/>
</dbReference>
<evidence type="ECO:0000313" key="3">
    <source>
        <dbReference type="Proteomes" id="UP001386955"/>
    </source>
</evidence>
<protein>
    <submittedName>
        <fullName evidence="2">Uncharacterized protein</fullName>
    </submittedName>
</protein>
<comment type="similarity">
    <text evidence="1">Belongs to the plant acyltransferase family.</text>
</comment>
<evidence type="ECO:0000256" key="1">
    <source>
        <dbReference type="ARBA" id="ARBA00009861"/>
    </source>
</evidence>
<dbReference type="Gene3D" id="3.30.559.10">
    <property type="entry name" value="Chloramphenicol acetyltransferase-like domain"/>
    <property type="match status" value="2"/>
</dbReference>
<dbReference type="Pfam" id="PF02458">
    <property type="entry name" value="Transferase"/>
    <property type="match status" value="1"/>
</dbReference>